<feature type="domain" description="DUF6533" evidence="2">
    <location>
        <begin position="24"/>
        <end position="65"/>
    </location>
</feature>
<evidence type="ECO:0000259" key="2">
    <source>
        <dbReference type="Pfam" id="PF20151"/>
    </source>
</evidence>
<accession>A0A8E2J2A4</accession>
<reference evidence="3 4" key="1">
    <citation type="submission" date="2016-07" db="EMBL/GenBank/DDBJ databases">
        <title>Draft genome of the white-rot fungus Obba rivulosa 3A-2.</title>
        <authorList>
            <consortium name="DOE Joint Genome Institute"/>
            <person name="Miettinen O."/>
            <person name="Riley R."/>
            <person name="Acob R."/>
            <person name="Barry K."/>
            <person name="Cullen D."/>
            <person name="De Vries R."/>
            <person name="Hainaut M."/>
            <person name="Hatakka A."/>
            <person name="Henrissat B."/>
            <person name="Hilden K."/>
            <person name="Kuo R."/>
            <person name="Labutti K."/>
            <person name="Lipzen A."/>
            <person name="Makela M.R."/>
            <person name="Sandor L."/>
            <person name="Spatafora J.W."/>
            <person name="Grigoriev I.V."/>
            <person name="Hibbett D.S."/>
        </authorList>
    </citation>
    <scope>NUCLEOTIDE SEQUENCE [LARGE SCALE GENOMIC DNA]</scope>
    <source>
        <strain evidence="3 4">3A-2</strain>
    </source>
</reference>
<evidence type="ECO:0000256" key="1">
    <source>
        <dbReference type="SAM" id="Phobius"/>
    </source>
</evidence>
<evidence type="ECO:0000313" key="3">
    <source>
        <dbReference type="EMBL" id="OCH93197.1"/>
    </source>
</evidence>
<proteinExistence type="predicted"/>
<name>A0A8E2J2A4_9APHY</name>
<keyword evidence="1" id="KW-1133">Transmembrane helix</keyword>
<evidence type="ECO:0000313" key="4">
    <source>
        <dbReference type="Proteomes" id="UP000250043"/>
    </source>
</evidence>
<dbReference type="Proteomes" id="UP000250043">
    <property type="component" value="Unassembled WGS sequence"/>
</dbReference>
<feature type="transmembrane region" description="Helical" evidence="1">
    <location>
        <begin position="58"/>
        <end position="79"/>
    </location>
</feature>
<sequence>MAYIGSGVATDSLLSLQSESILRYCQAGVSALVLYEHVTTVPEEINTMWGRRWSSVTVIFYLMRWANSALALFYAITYASAWDRIARSATITSFTAQYDIPLVCPHLKLQDCKLYRT</sequence>
<dbReference type="AlphaFoldDB" id="A0A8E2J2A4"/>
<dbReference type="EMBL" id="KV722358">
    <property type="protein sequence ID" value="OCH93197.1"/>
    <property type="molecule type" value="Genomic_DNA"/>
</dbReference>
<keyword evidence="1" id="KW-0472">Membrane</keyword>
<organism evidence="3 4">
    <name type="scientific">Obba rivulosa</name>
    <dbReference type="NCBI Taxonomy" id="1052685"/>
    <lineage>
        <taxon>Eukaryota</taxon>
        <taxon>Fungi</taxon>
        <taxon>Dikarya</taxon>
        <taxon>Basidiomycota</taxon>
        <taxon>Agaricomycotina</taxon>
        <taxon>Agaricomycetes</taxon>
        <taxon>Polyporales</taxon>
        <taxon>Gelatoporiaceae</taxon>
        <taxon>Obba</taxon>
    </lineage>
</organism>
<dbReference type="OrthoDB" id="2687559at2759"/>
<keyword evidence="1" id="KW-0812">Transmembrane</keyword>
<dbReference type="InterPro" id="IPR045340">
    <property type="entry name" value="DUF6533"/>
</dbReference>
<keyword evidence="4" id="KW-1185">Reference proteome</keyword>
<gene>
    <name evidence="3" type="ORF">OBBRIDRAFT_351068</name>
</gene>
<dbReference type="Pfam" id="PF20151">
    <property type="entry name" value="DUF6533"/>
    <property type="match status" value="1"/>
</dbReference>
<protein>
    <recommendedName>
        <fullName evidence="2">DUF6533 domain-containing protein</fullName>
    </recommendedName>
</protein>